<accession>A0A139KI17</accession>
<comment type="similarity">
    <text evidence="1 5">Belongs to the bacterial ribosomal protein bL31 family. Type B subfamily.</text>
</comment>
<dbReference type="GO" id="GO:0003735">
    <property type="term" value="F:structural constituent of ribosome"/>
    <property type="evidence" value="ECO:0007669"/>
    <property type="project" value="InterPro"/>
</dbReference>
<dbReference type="EMBL" id="AP019724">
    <property type="protein sequence ID" value="BBK87713.1"/>
    <property type="molecule type" value="Genomic_DNA"/>
</dbReference>
<proteinExistence type="inferred from homology"/>
<dbReference type="KEGG" id="bun:Bun01g_20830"/>
<evidence type="ECO:0000256" key="2">
    <source>
        <dbReference type="ARBA" id="ARBA00011838"/>
    </source>
</evidence>
<dbReference type="InterPro" id="IPR027493">
    <property type="entry name" value="Ribosomal_bL31_B"/>
</dbReference>
<evidence type="ECO:0000313" key="9">
    <source>
        <dbReference type="Proteomes" id="UP001055048"/>
    </source>
</evidence>
<dbReference type="InterPro" id="IPR034704">
    <property type="entry name" value="Ribosomal_bL28/bL31-like_sf"/>
</dbReference>
<dbReference type="PRINTS" id="PR01249">
    <property type="entry name" value="RIBOSOMALL31"/>
</dbReference>
<evidence type="ECO:0000313" key="8">
    <source>
        <dbReference type="Proteomes" id="UP000320533"/>
    </source>
</evidence>
<dbReference type="GO" id="GO:0005840">
    <property type="term" value="C:ribosome"/>
    <property type="evidence" value="ECO:0007669"/>
    <property type="project" value="UniProtKB-KW"/>
</dbReference>
<evidence type="ECO:0000313" key="6">
    <source>
        <dbReference type="EMBL" id="BBK87713.1"/>
    </source>
</evidence>
<dbReference type="NCBIfam" id="TIGR00105">
    <property type="entry name" value="L31"/>
    <property type="match status" value="1"/>
</dbReference>
<dbReference type="InterPro" id="IPR042105">
    <property type="entry name" value="Ribosomal_bL31_sf"/>
</dbReference>
<protein>
    <recommendedName>
        <fullName evidence="5">Large ribosomal subunit protein bL31B</fullName>
    </recommendedName>
</protein>
<dbReference type="NCBIfam" id="NF002462">
    <property type="entry name" value="PRK01678.1"/>
    <property type="match status" value="1"/>
</dbReference>
<dbReference type="SUPFAM" id="SSF143800">
    <property type="entry name" value="L28p-like"/>
    <property type="match status" value="1"/>
</dbReference>
<dbReference type="Proteomes" id="UP000320533">
    <property type="component" value="Chromosome"/>
</dbReference>
<dbReference type="GO" id="GO:1990904">
    <property type="term" value="C:ribonucleoprotein complex"/>
    <property type="evidence" value="ECO:0007669"/>
    <property type="project" value="UniProtKB-KW"/>
</dbReference>
<dbReference type="AlphaFoldDB" id="A0A139KI17"/>
<dbReference type="GO" id="GO:0006412">
    <property type="term" value="P:translation"/>
    <property type="evidence" value="ECO:0007669"/>
    <property type="project" value="UniProtKB-UniRule"/>
</dbReference>
<organism evidence="7 9">
    <name type="scientific">Bacteroides uniformis</name>
    <dbReference type="NCBI Taxonomy" id="820"/>
    <lineage>
        <taxon>Bacteria</taxon>
        <taxon>Pseudomonadati</taxon>
        <taxon>Bacteroidota</taxon>
        <taxon>Bacteroidia</taxon>
        <taxon>Bacteroidales</taxon>
        <taxon>Bacteroidaceae</taxon>
        <taxon>Bacteroides</taxon>
    </lineage>
</organism>
<name>A0A139KI17_BACUN</name>
<evidence type="ECO:0000313" key="7">
    <source>
        <dbReference type="EMBL" id="GKH13898.1"/>
    </source>
</evidence>
<dbReference type="Pfam" id="PF01197">
    <property type="entry name" value="Ribosomal_L31"/>
    <property type="match status" value="1"/>
</dbReference>
<keyword evidence="3 5" id="KW-0689">Ribosomal protein</keyword>
<evidence type="ECO:0000256" key="1">
    <source>
        <dbReference type="ARBA" id="ARBA00008196"/>
    </source>
</evidence>
<dbReference type="STRING" id="820.ERS852554_02620"/>
<evidence type="ECO:0000256" key="3">
    <source>
        <dbReference type="ARBA" id="ARBA00022980"/>
    </source>
</evidence>
<dbReference type="EMBL" id="BQNL01000001">
    <property type="protein sequence ID" value="GKH13898.1"/>
    <property type="molecule type" value="Genomic_DNA"/>
</dbReference>
<dbReference type="PANTHER" id="PTHR33280:SF1">
    <property type="entry name" value="LARGE RIBOSOMAL SUBUNIT PROTEIN BL31C"/>
    <property type="match status" value="1"/>
</dbReference>
<gene>
    <name evidence="5 7" type="primary">rpmE2</name>
    <name evidence="6" type="ORF">Bun01g_20830</name>
    <name evidence="7" type="ORF">CE91St12_21080</name>
</gene>
<keyword evidence="4 5" id="KW-0687">Ribonucleoprotein</keyword>
<dbReference type="Proteomes" id="UP001055048">
    <property type="component" value="Unassembled WGS sequence"/>
</dbReference>
<comment type="subunit">
    <text evidence="2 5">Part of the 50S ribosomal subunit.</text>
</comment>
<dbReference type="PROSITE" id="PS01143">
    <property type="entry name" value="RIBOSOMAL_L31"/>
    <property type="match status" value="1"/>
</dbReference>
<reference evidence="7" key="2">
    <citation type="submission" date="2022-01" db="EMBL/GenBank/DDBJ databases">
        <title>Novel bile acid biosynthetic pathways are enriched in the microbiome of centenarians.</title>
        <authorList>
            <person name="Sato Y."/>
            <person name="Atarashi K."/>
            <person name="Plichta R.D."/>
            <person name="Arai Y."/>
            <person name="Sasajima S."/>
            <person name="Kearney M.S."/>
            <person name="Suda W."/>
            <person name="Takeshita K."/>
            <person name="Sasaki T."/>
            <person name="Okamoto S."/>
            <person name="Skelly N.A."/>
            <person name="Okamura Y."/>
            <person name="Vlamakis H."/>
            <person name="Li Y."/>
            <person name="Tanoue T."/>
            <person name="Takei H."/>
            <person name="Nittono H."/>
            <person name="Narushima S."/>
            <person name="Irie J."/>
            <person name="Itoh H."/>
            <person name="Moriya K."/>
            <person name="Sugiura Y."/>
            <person name="Suematsu M."/>
            <person name="Moritoki N."/>
            <person name="Shibata S."/>
            <person name="Littman R.D."/>
            <person name="Fischbach A.M."/>
            <person name="Uwamino Y."/>
            <person name="Inoue T."/>
            <person name="Honda A."/>
            <person name="Hattori M."/>
            <person name="Murai T."/>
            <person name="Xavier J.R."/>
            <person name="Hirose N."/>
            <person name="Honda K."/>
        </authorList>
    </citation>
    <scope>NUCLEOTIDE SEQUENCE</scope>
    <source>
        <strain evidence="7">CE91-St12</strain>
    </source>
</reference>
<dbReference type="HAMAP" id="MF_00502">
    <property type="entry name" value="Ribosomal_bL31_2"/>
    <property type="match status" value="1"/>
</dbReference>
<evidence type="ECO:0000256" key="4">
    <source>
        <dbReference type="ARBA" id="ARBA00023274"/>
    </source>
</evidence>
<sequence length="110" mass="12810">MRSEKKTITLFITKIVTEYKFLKENIKMKKGIHPENYRPVVFKDMSNGDVFLSRSTCNTKETIEFEGETYPLVKLEISSTSHPFYTGKSKLVDTAGRVDKFMSRYGNRKK</sequence>
<dbReference type="InterPro" id="IPR002150">
    <property type="entry name" value="Ribosomal_bL31"/>
</dbReference>
<dbReference type="PANTHER" id="PTHR33280">
    <property type="entry name" value="50S RIBOSOMAL PROTEIN L31, CHLOROPLASTIC"/>
    <property type="match status" value="1"/>
</dbReference>
<reference evidence="6 8" key="1">
    <citation type="submission" date="2019-06" db="EMBL/GenBank/DDBJ databases">
        <title>Complete genome sequence of Bacteroides uniformis NBRC 113350.</title>
        <authorList>
            <person name="Miura T."/>
            <person name="Furukawa M."/>
            <person name="Shimamura M."/>
            <person name="Ohyama Y."/>
            <person name="Yamazoe A."/>
            <person name="Kawasaki H."/>
        </authorList>
    </citation>
    <scope>NUCLEOTIDE SEQUENCE [LARGE SCALE GENOMIC DNA]</scope>
    <source>
        <strain evidence="6 8">NBRC 113350</strain>
    </source>
</reference>
<dbReference type="Gene3D" id="4.10.830.30">
    <property type="entry name" value="Ribosomal protein L31"/>
    <property type="match status" value="1"/>
</dbReference>
<evidence type="ECO:0000256" key="5">
    <source>
        <dbReference type="HAMAP-Rule" id="MF_00502"/>
    </source>
</evidence>